<organism evidence="2 3">
    <name type="scientific">Rhizobium fredii</name>
    <name type="common">Sinorhizobium fredii</name>
    <dbReference type="NCBI Taxonomy" id="380"/>
    <lineage>
        <taxon>Bacteria</taxon>
        <taxon>Pseudomonadati</taxon>
        <taxon>Pseudomonadota</taxon>
        <taxon>Alphaproteobacteria</taxon>
        <taxon>Hyphomicrobiales</taxon>
        <taxon>Rhizobiaceae</taxon>
        <taxon>Sinorhizobium/Ensifer group</taxon>
        <taxon>Sinorhizobium</taxon>
    </lineage>
</organism>
<dbReference type="AlphaFoldDB" id="A0A2A6LV90"/>
<sequence length="195" mass="21810">MAWTKGMDLGYAEASPPILIPVLVTGINPANSLAEETFRAAEAAQLDPCDKHRDERNYAANATRAYRLIQLYGLRSPASLTLSQRRLRSSVVATLALPTRRGVHPVVRSDEAAQRWHILLLYRRILNEKLKVREPSREFTVGRRSGRSLAPGNRKMPIQWSPRSGGRSDETYNSRVHVSRRVGRRSRGSSLAGNA</sequence>
<protein>
    <submittedName>
        <fullName evidence="2">Uncharacterized protein</fullName>
    </submittedName>
</protein>
<gene>
    <name evidence="2" type="ORF">CO661_17890</name>
</gene>
<evidence type="ECO:0000256" key="1">
    <source>
        <dbReference type="SAM" id="MobiDB-lite"/>
    </source>
</evidence>
<proteinExistence type="predicted"/>
<feature type="compositionally biased region" description="Basic residues" evidence="1">
    <location>
        <begin position="177"/>
        <end position="187"/>
    </location>
</feature>
<dbReference type="EMBL" id="NWTC01000013">
    <property type="protein sequence ID" value="PDT46471.1"/>
    <property type="molecule type" value="Genomic_DNA"/>
</dbReference>
<comment type="caution">
    <text evidence="2">The sequence shown here is derived from an EMBL/GenBank/DDBJ whole genome shotgun (WGS) entry which is preliminary data.</text>
</comment>
<feature type="region of interest" description="Disordered" evidence="1">
    <location>
        <begin position="140"/>
        <end position="195"/>
    </location>
</feature>
<accession>A0A2A6LV90</accession>
<name>A0A2A6LV90_RHIFR</name>
<evidence type="ECO:0000313" key="2">
    <source>
        <dbReference type="EMBL" id="PDT46471.1"/>
    </source>
</evidence>
<dbReference type="Proteomes" id="UP000220353">
    <property type="component" value="Unassembled WGS sequence"/>
</dbReference>
<reference evidence="2 3" key="1">
    <citation type="submission" date="2017-09" db="EMBL/GenBank/DDBJ databases">
        <title>Comparative genomics of rhizobia isolated from Phaseolus vulgaris in China.</title>
        <authorList>
            <person name="Tong W."/>
        </authorList>
    </citation>
    <scope>NUCLEOTIDE SEQUENCE [LARGE SCALE GENOMIC DNA]</scope>
    <source>
        <strain evidence="2 3">PCH1</strain>
    </source>
</reference>
<evidence type="ECO:0000313" key="3">
    <source>
        <dbReference type="Proteomes" id="UP000220353"/>
    </source>
</evidence>